<proteinExistence type="predicted"/>
<evidence type="ECO:0000313" key="2">
    <source>
        <dbReference type="Proteomes" id="UP000321424"/>
    </source>
</evidence>
<evidence type="ECO:0000313" key="1">
    <source>
        <dbReference type="EMBL" id="GEM38252.1"/>
    </source>
</evidence>
<dbReference type="Proteomes" id="UP000321424">
    <property type="component" value="Unassembled WGS sequence"/>
</dbReference>
<reference evidence="1 2" key="1">
    <citation type="submission" date="2019-07" db="EMBL/GenBank/DDBJ databases">
        <title>Whole genome shotgun sequence of Nocardia ninae NBRC 108245.</title>
        <authorList>
            <person name="Hosoyama A."/>
            <person name="Uohara A."/>
            <person name="Ohji S."/>
            <person name="Ichikawa N."/>
        </authorList>
    </citation>
    <scope>NUCLEOTIDE SEQUENCE [LARGE SCALE GENOMIC DNA]</scope>
    <source>
        <strain evidence="1 2">NBRC 108245</strain>
    </source>
</reference>
<protein>
    <submittedName>
        <fullName evidence="1">Uncharacterized protein</fullName>
    </submittedName>
</protein>
<accession>A0A511MC52</accession>
<sequence length="124" mass="13662">MNLDQYDNNAEKIGALAMQTYDEIAGFLDTLPKPIPMPTMMEVSIDDALDAMVAARRKLSSEPISEDARSAALMAILTWASGVNLVMIQRAPDGSENYLLELAAFQLLETAHHAQKVHRLLTPH</sequence>
<gene>
    <name evidence="1" type="ORF">NN4_27710</name>
</gene>
<name>A0A511MC52_9NOCA</name>
<comment type="caution">
    <text evidence="1">The sequence shown here is derived from an EMBL/GenBank/DDBJ whole genome shotgun (WGS) entry which is preliminary data.</text>
</comment>
<organism evidence="1 2">
    <name type="scientific">Nocardia ninae NBRC 108245</name>
    <dbReference type="NCBI Taxonomy" id="1210091"/>
    <lineage>
        <taxon>Bacteria</taxon>
        <taxon>Bacillati</taxon>
        <taxon>Actinomycetota</taxon>
        <taxon>Actinomycetes</taxon>
        <taxon>Mycobacteriales</taxon>
        <taxon>Nocardiaceae</taxon>
        <taxon>Nocardia</taxon>
    </lineage>
</organism>
<dbReference type="EMBL" id="BJXA01000014">
    <property type="protein sequence ID" value="GEM38252.1"/>
    <property type="molecule type" value="Genomic_DNA"/>
</dbReference>
<dbReference type="RefSeq" id="WP_147130343.1">
    <property type="nucleotide sequence ID" value="NZ_BJXA01000014.1"/>
</dbReference>
<keyword evidence="2" id="KW-1185">Reference proteome</keyword>
<dbReference type="AlphaFoldDB" id="A0A511MC52"/>